<evidence type="ECO:0000256" key="10">
    <source>
        <dbReference type="ARBA" id="ARBA00023326"/>
    </source>
</evidence>
<keyword evidence="9" id="KW-0326">Glycosidase</keyword>
<dbReference type="RefSeq" id="XP_002540690.1">
    <property type="nucleotide sequence ID" value="XM_002540644.1"/>
</dbReference>
<dbReference type="SUPFAM" id="SSF54556">
    <property type="entry name" value="Chitinase insertion domain"/>
    <property type="match status" value="1"/>
</dbReference>
<dbReference type="KEGG" id="ure:UREG_00203"/>
<dbReference type="SMART" id="SM00636">
    <property type="entry name" value="Glyco_18"/>
    <property type="match status" value="1"/>
</dbReference>
<dbReference type="InterPro" id="IPR050314">
    <property type="entry name" value="Glycosyl_Hydrlase_18"/>
</dbReference>
<dbReference type="OMA" id="QGATEYF"/>
<feature type="domain" description="GH18" evidence="11">
    <location>
        <begin position="1"/>
        <end position="224"/>
    </location>
</feature>
<protein>
    <recommendedName>
        <fullName evidence="4">chitinase</fullName>
        <ecNumber evidence="4">3.2.1.14</ecNumber>
    </recommendedName>
</protein>
<evidence type="ECO:0000256" key="7">
    <source>
        <dbReference type="ARBA" id="ARBA00023024"/>
    </source>
</evidence>
<evidence type="ECO:0000256" key="4">
    <source>
        <dbReference type="ARBA" id="ARBA00012729"/>
    </source>
</evidence>
<dbReference type="AlphaFoldDB" id="C4JKX0"/>
<dbReference type="FunFam" id="3.10.50.10:FF:000005">
    <property type="entry name" value="Endochitinase B1"/>
    <property type="match status" value="1"/>
</dbReference>
<evidence type="ECO:0000256" key="3">
    <source>
        <dbReference type="ARBA" id="ARBA00008682"/>
    </source>
</evidence>
<comment type="catalytic activity">
    <reaction evidence="1">
        <text>Random endo-hydrolysis of N-acetyl-beta-D-glucosaminide (1-&gt;4)-beta-linkages in chitin and chitodextrins.</text>
        <dbReference type="EC" id="3.2.1.14"/>
    </reaction>
</comment>
<comment type="subcellular location">
    <subcellularLocation>
        <location evidence="2">Secreted</location>
    </subcellularLocation>
</comment>
<keyword evidence="13" id="KW-1185">Reference proteome</keyword>
<dbReference type="Gene3D" id="3.10.50.10">
    <property type="match status" value="1"/>
</dbReference>
<keyword evidence="10" id="KW-0624">Polysaccharide degradation</keyword>
<dbReference type="GO" id="GO:0008061">
    <property type="term" value="F:chitin binding"/>
    <property type="evidence" value="ECO:0007669"/>
    <property type="project" value="InterPro"/>
</dbReference>
<reference evidence="13" key="1">
    <citation type="journal article" date="2009" name="Genome Res.">
        <title>Comparative genomic analyses of the human fungal pathogens Coccidioides and their relatives.</title>
        <authorList>
            <person name="Sharpton T.J."/>
            <person name="Stajich J.E."/>
            <person name="Rounsley S.D."/>
            <person name="Gardner M.J."/>
            <person name="Wortman J.R."/>
            <person name="Jordar V.S."/>
            <person name="Maiti R."/>
            <person name="Kodira C.D."/>
            <person name="Neafsey D.E."/>
            <person name="Zeng Q."/>
            <person name="Hung C.-Y."/>
            <person name="McMahan C."/>
            <person name="Muszewska A."/>
            <person name="Grynberg M."/>
            <person name="Mandel M.A."/>
            <person name="Kellner E.M."/>
            <person name="Barker B.M."/>
            <person name="Galgiani J.N."/>
            <person name="Orbach M.J."/>
            <person name="Kirkland T.N."/>
            <person name="Cole G.T."/>
            <person name="Henn M.R."/>
            <person name="Birren B.W."/>
            <person name="Taylor J.W."/>
        </authorList>
    </citation>
    <scope>NUCLEOTIDE SEQUENCE [LARGE SCALE GENOMIC DNA]</scope>
    <source>
        <strain evidence="13">UAMH 1704</strain>
    </source>
</reference>
<dbReference type="GO" id="GO:0000272">
    <property type="term" value="P:polysaccharide catabolic process"/>
    <property type="evidence" value="ECO:0007669"/>
    <property type="project" value="UniProtKB-KW"/>
</dbReference>
<dbReference type="HOGENOM" id="CLU_002833_1_1_1"/>
<keyword evidence="5" id="KW-0964">Secreted</keyword>
<evidence type="ECO:0000313" key="13">
    <source>
        <dbReference type="Proteomes" id="UP000002058"/>
    </source>
</evidence>
<dbReference type="EMBL" id="CH476615">
    <property type="protein sequence ID" value="EEP75357.1"/>
    <property type="molecule type" value="Genomic_DNA"/>
</dbReference>
<dbReference type="GO" id="GO:0005576">
    <property type="term" value="C:extracellular region"/>
    <property type="evidence" value="ECO:0007669"/>
    <property type="project" value="UniProtKB-SubCell"/>
</dbReference>
<evidence type="ECO:0000256" key="6">
    <source>
        <dbReference type="ARBA" id="ARBA00022801"/>
    </source>
</evidence>
<dbReference type="eggNOG" id="KOG2806">
    <property type="taxonomic scope" value="Eukaryota"/>
</dbReference>
<dbReference type="GeneID" id="8444853"/>
<keyword evidence="7" id="KW-0146">Chitin degradation</keyword>
<dbReference type="GO" id="GO:0008843">
    <property type="term" value="F:endochitinase activity"/>
    <property type="evidence" value="ECO:0007669"/>
    <property type="project" value="UniProtKB-EC"/>
</dbReference>
<dbReference type="PANTHER" id="PTHR11177:SF365">
    <property type="entry name" value="ENDOCHITINASE B"/>
    <property type="match status" value="1"/>
</dbReference>
<evidence type="ECO:0000256" key="9">
    <source>
        <dbReference type="ARBA" id="ARBA00023295"/>
    </source>
</evidence>
<evidence type="ECO:0000313" key="12">
    <source>
        <dbReference type="EMBL" id="EEP75357.1"/>
    </source>
</evidence>
<comment type="similarity">
    <text evidence="3">Belongs to the glycosyl hydrolase 18 family. Chitinase class V subfamily.</text>
</comment>
<gene>
    <name evidence="12" type="ORF">UREG_00203</name>
</gene>
<dbReference type="InterPro" id="IPR017853">
    <property type="entry name" value="GH"/>
</dbReference>
<dbReference type="InterPro" id="IPR011583">
    <property type="entry name" value="Chitinase_II/V-like_cat"/>
</dbReference>
<dbReference type="Pfam" id="PF00704">
    <property type="entry name" value="Glyco_hydro_18"/>
    <property type="match status" value="1"/>
</dbReference>
<name>C4JKX0_UNCRE</name>
<keyword evidence="6" id="KW-0378">Hydrolase</keyword>
<dbReference type="PANTHER" id="PTHR11177">
    <property type="entry name" value="CHITINASE"/>
    <property type="match status" value="1"/>
</dbReference>
<dbReference type="Proteomes" id="UP000002058">
    <property type="component" value="Unassembled WGS sequence"/>
</dbReference>
<dbReference type="PROSITE" id="PS51910">
    <property type="entry name" value="GH18_2"/>
    <property type="match status" value="1"/>
</dbReference>
<dbReference type="SUPFAM" id="SSF51445">
    <property type="entry name" value="(Trans)glycosidases"/>
    <property type="match status" value="1"/>
</dbReference>
<dbReference type="InParanoid" id="C4JKX0"/>
<evidence type="ECO:0000256" key="1">
    <source>
        <dbReference type="ARBA" id="ARBA00000822"/>
    </source>
</evidence>
<dbReference type="VEuPathDB" id="FungiDB:UREG_00203"/>
<evidence type="ECO:0000256" key="2">
    <source>
        <dbReference type="ARBA" id="ARBA00004613"/>
    </source>
</evidence>
<evidence type="ECO:0000256" key="8">
    <source>
        <dbReference type="ARBA" id="ARBA00023277"/>
    </source>
</evidence>
<evidence type="ECO:0000256" key="5">
    <source>
        <dbReference type="ARBA" id="ARBA00022525"/>
    </source>
</evidence>
<organism evidence="12 13">
    <name type="scientific">Uncinocarpus reesii (strain UAMH 1704)</name>
    <dbReference type="NCBI Taxonomy" id="336963"/>
    <lineage>
        <taxon>Eukaryota</taxon>
        <taxon>Fungi</taxon>
        <taxon>Dikarya</taxon>
        <taxon>Ascomycota</taxon>
        <taxon>Pezizomycotina</taxon>
        <taxon>Eurotiomycetes</taxon>
        <taxon>Eurotiomycetidae</taxon>
        <taxon>Onygenales</taxon>
        <taxon>Onygenaceae</taxon>
        <taxon>Uncinocarpus</taxon>
    </lineage>
</organism>
<dbReference type="InterPro" id="IPR029070">
    <property type="entry name" value="Chitinase_insertion_sf"/>
</dbReference>
<dbReference type="InterPro" id="IPR001223">
    <property type="entry name" value="Glyco_hydro18_cat"/>
</dbReference>
<dbReference type="EC" id="3.2.1.14" evidence="4"/>
<sequence length="260" mass="28998">MADEAIDEVEAHNYVLLLKECREELSKAAGPNRKFYLTIACPAGPEKEKLKLEEMTPYLDFYNLMAYDFTGPWSAFAGHQANLFASASMPSATPWNTKDVVEYYRSAKVPANRIILGMPLYGRDFANTNGPGRPFSGSGPGSWQPGIWDYKALPRPDATEKYDKEAGATYSIDEKAKMMVSYDTPDMVMKKTDFITQNQLGGAMWWESSGDKGGKTASKEEGSLIGTYFEEIKKLDHTANNLNYPESKYDNLVNGFKPVS</sequence>
<dbReference type="GO" id="GO:0006032">
    <property type="term" value="P:chitin catabolic process"/>
    <property type="evidence" value="ECO:0007669"/>
    <property type="project" value="UniProtKB-KW"/>
</dbReference>
<dbReference type="STRING" id="336963.C4JKX0"/>
<proteinExistence type="inferred from homology"/>
<accession>C4JKX0</accession>
<dbReference type="Gene3D" id="3.20.20.80">
    <property type="entry name" value="Glycosidases"/>
    <property type="match status" value="1"/>
</dbReference>
<dbReference type="OrthoDB" id="76388at2759"/>
<evidence type="ECO:0000259" key="11">
    <source>
        <dbReference type="PROSITE" id="PS51910"/>
    </source>
</evidence>
<keyword evidence="8" id="KW-0119">Carbohydrate metabolism</keyword>